<dbReference type="Proteomes" id="UP000251571">
    <property type="component" value="Unassembled WGS sequence"/>
</dbReference>
<sequence length="82" mass="8810">MKVRQSAPMAASALERIGGLAARIDNHAAERNPGTAHMFIINPLHAHGYDNLFATHPSEQNRVAALRQMAGTGAAPRRGPWS</sequence>
<reference evidence="2 4" key="1">
    <citation type="submission" date="2016-10" db="EMBL/GenBank/DDBJ databases">
        <authorList>
            <person name="Cai Z."/>
        </authorList>
    </citation>
    <scope>NUCLEOTIDE SEQUENCE [LARGE SCALE GENOMIC DNA]</scope>
    <source>
        <strain evidence="2 4">DSM 25227</strain>
    </source>
</reference>
<evidence type="ECO:0000313" key="2">
    <source>
        <dbReference type="EMBL" id="SSA41115.1"/>
    </source>
</evidence>
<evidence type="ECO:0000313" key="4">
    <source>
        <dbReference type="Proteomes" id="UP000251571"/>
    </source>
</evidence>
<dbReference type="EMBL" id="UETC01000002">
    <property type="protein sequence ID" value="SSA41115.1"/>
    <property type="molecule type" value="Genomic_DNA"/>
</dbReference>
<name>A0A2Y9AA42_9RHOB</name>
<keyword evidence="3" id="KW-1185">Reference proteome</keyword>
<keyword evidence="2" id="KW-0346">Stress response</keyword>
<evidence type="ECO:0000313" key="3">
    <source>
        <dbReference type="Proteomes" id="UP000245839"/>
    </source>
</evidence>
<evidence type="ECO:0000313" key="1">
    <source>
        <dbReference type="EMBL" id="PWJ20767.1"/>
    </source>
</evidence>
<dbReference type="Proteomes" id="UP000245839">
    <property type="component" value="Unassembled WGS sequence"/>
</dbReference>
<dbReference type="AlphaFoldDB" id="A0A2Y9AA42"/>
<gene>
    <name evidence="1" type="ORF">BCF38_10212</name>
    <name evidence="2" type="ORF">SAMN05421539_10212</name>
</gene>
<organism evidence="2 4">
    <name type="scientific">Jannaschia seohaensis</name>
    <dbReference type="NCBI Taxonomy" id="475081"/>
    <lineage>
        <taxon>Bacteria</taxon>
        <taxon>Pseudomonadati</taxon>
        <taxon>Pseudomonadota</taxon>
        <taxon>Alphaproteobacteria</taxon>
        <taxon>Rhodobacterales</taxon>
        <taxon>Roseobacteraceae</taxon>
        <taxon>Jannaschia</taxon>
    </lineage>
</organism>
<accession>A0A2Y9AA42</accession>
<reference evidence="1 3" key="2">
    <citation type="submission" date="2018-03" db="EMBL/GenBank/DDBJ databases">
        <title>Genomic Encyclopedia of Archaeal and Bacterial Type Strains, Phase II (KMG-II): from individual species to whole genera.</title>
        <authorList>
            <person name="Goeker M."/>
        </authorList>
    </citation>
    <scope>NUCLEOTIDE SEQUENCE [LARGE SCALE GENOMIC DNA]</scope>
    <source>
        <strain evidence="1 3">DSM 25227</strain>
    </source>
</reference>
<proteinExistence type="predicted"/>
<dbReference type="EMBL" id="QGDJ01000002">
    <property type="protein sequence ID" value="PWJ20767.1"/>
    <property type="molecule type" value="Genomic_DNA"/>
</dbReference>
<protein>
    <submittedName>
        <fullName evidence="2">Heat shock protein HtpX</fullName>
    </submittedName>
</protein>